<reference evidence="2 3" key="1">
    <citation type="submission" date="2020-05" db="EMBL/GenBank/DDBJ databases">
        <title>Identification and distribution of gene clusters putatively required for synthesis of sphingolipid metabolism inhibitors in phylogenetically diverse species of the filamentous fungus Fusarium.</title>
        <authorList>
            <person name="Kim H.-S."/>
            <person name="Busman M."/>
            <person name="Brown D.W."/>
            <person name="Divon H."/>
            <person name="Uhlig S."/>
            <person name="Proctor R.H."/>
        </authorList>
    </citation>
    <scope>NUCLEOTIDE SEQUENCE [LARGE SCALE GENOMIC DNA]</scope>
    <source>
        <strain evidence="2 3">NRRL 66235</strain>
    </source>
</reference>
<gene>
    <name evidence="2" type="ORF">FMUND_5722</name>
</gene>
<sequence>MVKLALITLGVFAFSAIAGSVTDRKIDTDATAPFSLESWVSGIIADPDGAHLRPDEAYALAVNQTKNDSGTLEKRTLSCNSLGRRTSAGVFDVLLCIASLASRGRQGCSLGLGGRAASFCRHGSAIITGHRSGPLWGGGIPSCGDVARAATQIVRKCTRDGRVQGWNDAYRNGRVTVNIRGL</sequence>
<keyword evidence="3" id="KW-1185">Reference proteome</keyword>
<dbReference type="PANTHER" id="PTHR39603:SF1">
    <property type="entry name" value="CYANOVIRIN-N DOMAIN-CONTAINING PROTEIN"/>
    <property type="match status" value="1"/>
</dbReference>
<dbReference type="EMBL" id="JAAOAN010000186">
    <property type="protein sequence ID" value="KAF5717561.1"/>
    <property type="molecule type" value="Genomic_DNA"/>
</dbReference>
<keyword evidence="1" id="KW-0732">Signal</keyword>
<feature type="signal peptide" evidence="1">
    <location>
        <begin position="1"/>
        <end position="18"/>
    </location>
</feature>
<proteinExistence type="predicted"/>
<evidence type="ECO:0000313" key="2">
    <source>
        <dbReference type="EMBL" id="KAF5717561.1"/>
    </source>
</evidence>
<dbReference type="PANTHER" id="PTHR39603">
    <property type="entry name" value="CYANOVIRIN-N DOMAIN-CONTAINING PROTEIN"/>
    <property type="match status" value="1"/>
</dbReference>
<evidence type="ECO:0000256" key="1">
    <source>
        <dbReference type="SAM" id="SignalP"/>
    </source>
</evidence>
<dbReference type="AlphaFoldDB" id="A0A8H5YUE9"/>
<name>A0A8H5YUE9_9HYPO</name>
<comment type="caution">
    <text evidence="2">The sequence shown here is derived from an EMBL/GenBank/DDBJ whole genome shotgun (WGS) entry which is preliminary data.</text>
</comment>
<evidence type="ECO:0000313" key="3">
    <source>
        <dbReference type="Proteomes" id="UP000544331"/>
    </source>
</evidence>
<dbReference type="Proteomes" id="UP000544331">
    <property type="component" value="Unassembled WGS sequence"/>
</dbReference>
<dbReference type="OrthoDB" id="2112446at2759"/>
<feature type="chain" id="PRO_5034092991" evidence="1">
    <location>
        <begin position="19"/>
        <end position="182"/>
    </location>
</feature>
<organism evidence="2 3">
    <name type="scientific">Fusarium mundagurra</name>
    <dbReference type="NCBI Taxonomy" id="1567541"/>
    <lineage>
        <taxon>Eukaryota</taxon>
        <taxon>Fungi</taxon>
        <taxon>Dikarya</taxon>
        <taxon>Ascomycota</taxon>
        <taxon>Pezizomycotina</taxon>
        <taxon>Sordariomycetes</taxon>
        <taxon>Hypocreomycetidae</taxon>
        <taxon>Hypocreales</taxon>
        <taxon>Nectriaceae</taxon>
        <taxon>Fusarium</taxon>
        <taxon>Fusarium fujikuroi species complex</taxon>
    </lineage>
</organism>
<accession>A0A8H5YUE9</accession>
<protein>
    <submittedName>
        <fullName evidence="2">Uncharacterized protein</fullName>
    </submittedName>
</protein>